<dbReference type="Pfam" id="PF11805">
    <property type="entry name" value="DUF3326"/>
    <property type="match status" value="1"/>
</dbReference>
<dbReference type="AlphaFoldDB" id="A0A1F5YPK9"/>
<evidence type="ECO:0000313" key="1">
    <source>
        <dbReference type="EMBL" id="OGG02140.1"/>
    </source>
</evidence>
<dbReference type="STRING" id="1817867.A3F83_02435"/>
<comment type="caution">
    <text evidence="1">The sequence shown here is derived from an EMBL/GenBank/DDBJ whole genome shotgun (WGS) entry which is preliminary data.</text>
</comment>
<name>A0A1F5YPK9_9BACT</name>
<accession>A0A1F5YPK9</accession>
<dbReference type="PANTHER" id="PTHR36891:SF1">
    <property type="entry name" value="OS01G0127400 PROTEIN"/>
    <property type="match status" value="1"/>
</dbReference>
<evidence type="ECO:0000313" key="2">
    <source>
        <dbReference type="Proteomes" id="UP000179129"/>
    </source>
</evidence>
<dbReference type="PANTHER" id="PTHR36891">
    <property type="entry name" value="OS01G0127400 PROTEIN"/>
    <property type="match status" value="1"/>
</dbReference>
<evidence type="ECO:0008006" key="3">
    <source>
        <dbReference type="Google" id="ProtNLM"/>
    </source>
</evidence>
<organism evidence="1 2">
    <name type="scientific">Candidatus Glassbacteria bacterium RIFCSPLOWO2_12_FULL_58_11</name>
    <dbReference type="NCBI Taxonomy" id="1817867"/>
    <lineage>
        <taxon>Bacteria</taxon>
        <taxon>Candidatus Glassiibacteriota</taxon>
    </lineage>
</organism>
<protein>
    <recommendedName>
        <fullName evidence="3">High light inducible protein</fullName>
    </recommendedName>
</protein>
<sequence>MNKATIVNRSFSIDCPPKDRVWSALAPRIEEAVRRNGTLIRLILVKARGAELVFEGSFLQTDRELAWPSLLDYRPAVSRPGNNPFVALSIIPTGVRAEIGGFAGDATPSTNLLARACDYLITNPNSVTASDIYNAGENIFYLEGNLITHFLLGHLDLQLQGPKSIGVLIEQPREERFLNNVLNALNAQRATGGLAIDPVVVTEKSLSAECRFSEFGHASASFNRMDELVRGLDIIYERGAGAVALSSTLVLDDRIRQQYYNQEIIPNPWGGAEAILTHTVTNLFPLTAAHAPLLAELSHSMFGTLGDPRDSAELISTAYICSVIKGLSRSPRPIVPGSVLSNTTRQVAAGDISAVVMPANAVGNVVFFSALEQNIPLILVRGNHTLAGIDPETLGINGNLGTIYYVDSYLEAAGVLLALKSGLSLESLRRPLAPLSPIYLGKKLEDEQEFRLQLDQLVRA</sequence>
<dbReference type="EMBL" id="MFIX01000194">
    <property type="protein sequence ID" value="OGG02140.1"/>
    <property type="molecule type" value="Genomic_DNA"/>
</dbReference>
<gene>
    <name evidence="1" type="ORF">A3F83_02435</name>
</gene>
<dbReference type="InterPro" id="IPR021763">
    <property type="entry name" value="DUF3326"/>
</dbReference>
<dbReference type="Proteomes" id="UP000179129">
    <property type="component" value="Unassembled WGS sequence"/>
</dbReference>
<proteinExistence type="predicted"/>
<reference evidence="1 2" key="1">
    <citation type="journal article" date="2016" name="Nat. Commun.">
        <title>Thousands of microbial genomes shed light on interconnected biogeochemical processes in an aquifer system.</title>
        <authorList>
            <person name="Anantharaman K."/>
            <person name="Brown C.T."/>
            <person name="Hug L.A."/>
            <person name="Sharon I."/>
            <person name="Castelle C.J."/>
            <person name="Probst A.J."/>
            <person name="Thomas B.C."/>
            <person name="Singh A."/>
            <person name="Wilkins M.J."/>
            <person name="Karaoz U."/>
            <person name="Brodie E.L."/>
            <person name="Williams K.H."/>
            <person name="Hubbard S.S."/>
            <person name="Banfield J.F."/>
        </authorList>
    </citation>
    <scope>NUCLEOTIDE SEQUENCE [LARGE SCALE GENOMIC DNA]</scope>
</reference>